<comment type="caution">
    <text evidence="1">The sequence shown here is derived from an EMBL/GenBank/DDBJ whole genome shotgun (WGS) entry which is preliminary data.</text>
</comment>
<evidence type="ECO:0000313" key="1">
    <source>
        <dbReference type="EMBL" id="GKV24554.1"/>
    </source>
</evidence>
<dbReference type="Proteomes" id="UP001054252">
    <property type="component" value="Unassembled WGS sequence"/>
</dbReference>
<protein>
    <submittedName>
        <fullName evidence="1">Uncharacterized protein</fullName>
    </submittedName>
</protein>
<evidence type="ECO:0000313" key="2">
    <source>
        <dbReference type="Proteomes" id="UP001054252"/>
    </source>
</evidence>
<dbReference type="EMBL" id="BPVZ01000066">
    <property type="protein sequence ID" value="GKV24554.1"/>
    <property type="molecule type" value="Genomic_DNA"/>
</dbReference>
<dbReference type="AlphaFoldDB" id="A0AAV5KJ58"/>
<organism evidence="1 2">
    <name type="scientific">Rubroshorea leprosula</name>
    <dbReference type="NCBI Taxonomy" id="152421"/>
    <lineage>
        <taxon>Eukaryota</taxon>
        <taxon>Viridiplantae</taxon>
        <taxon>Streptophyta</taxon>
        <taxon>Embryophyta</taxon>
        <taxon>Tracheophyta</taxon>
        <taxon>Spermatophyta</taxon>
        <taxon>Magnoliopsida</taxon>
        <taxon>eudicotyledons</taxon>
        <taxon>Gunneridae</taxon>
        <taxon>Pentapetalae</taxon>
        <taxon>rosids</taxon>
        <taxon>malvids</taxon>
        <taxon>Malvales</taxon>
        <taxon>Dipterocarpaceae</taxon>
        <taxon>Rubroshorea</taxon>
    </lineage>
</organism>
<gene>
    <name evidence="1" type="ORF">SLEP1_g34152</name>
</gene>
<reference evidence="1 2" key="1">
    <citation type="journal article" date="2021" name="Commun. Biol.">
        <title>The genome of Shorea leprosula (Dipterocarpaceae) highlights the ecological relevance of drought in aseasonal tropical rainforests.</title>
        <authorList>
            <person name="Ng K.K.S."/>
            <person name="Kobayashi M.J."/>
            <person name="Fawcett J.A."/>
            <person name="Hatakeyama M."/>
            <person name="Paape T."/>
            <person name="Ng C.H."/>
            <person name="Ang C.C."/>
            <person name="Tnah L.H."/>
            <person name="Lee C.T."/>
            <person name="Nishiyama T."/>
            <person name="Sese J."/>
            <person name="O'Brien M.J."/>
            <person name="Copetti D."/>
            <person name="Mohd Noor M.I."/>
            <person name="Ong R.C."/>
            <person name="Putra M."/>
            <person name="Sireger I.Z."/>
            <person name="Indrioko S."/>
            <person name="Kosugi Y."/>
            <person name="Izuno A."/>
            <person name="Isagi Y."/>
            <person name="Lee S.L."/>
            <person name="Shimizu K.K."/>
        </authorList>
    </citation>
    <scope>NUCLEOTIDE SEQUENCE [LARGE SCALE GENOMIC DNA]</scope>
    <source>
        <strain evidence="1">214</strain>
    </source>
</reference>
<proteinExistence type="predicted"/>
<name>A0AAV5KJ58_9ROSI</name>
<accession>A0AAV5KJ58</accession>
<sequence length="226" mass="26260">MADTDLVGRRFAIAVLESMPPNYIEALIQSKAPEWKGRHLLPAQHKIILRRRSSLPPLYRDVQAWPSTTQSLTKQLRHWKARTMAHMQVMGDDFLAGYTLFTEDNIQKIYLDPDVFIHSQSQREISFSPQTSYTQLLDIYSEEYKNGEDQYEYRDADLGDDLPNDYPDDPQLGGKISKIKWRDNKSDKGTGMPHSKVTVMRHVPQKPVTFYLSQKIKMTDFSYLCK</sequence>
<keyword evidence="2" id="KW-1185">Reference proteome</keyword>